<dbReference type="RefSeq" id="WP_205893912.1">
    <property type="nucleotide sequence ID" value="NZ_JADEVO010000046.1"/>
</dbReference>
<dbReference type="InterPro" id="IPR052755">
    <property type="entry name" value="Lysozyme_Inhibitor_LprI"/>
</dbReference>
<protein>
    <submittedName>
        <fullName evidence="3">DUF1311 domain-containing protein</fullName>
    </submittedName>
</protein>
<sequence>MFKKIFLPMALLAPAFVQANEISTYVQENVAGVYRVNVYGLNQQPGPIRLGYADGDRLAMDLWGKKKFMQIHSVDADVGAVNLVDGKGDLSTLSMQYGNGSMTLENGVELHLSILRRLTDIDKAALRKDTPPVAALITKTVLAPAELALADKAPTTHPMPVGPIKASFDCTKASTAVEGMICGNAELAALDVRLAAAYKALRNDAQDKAALKQEQVAWIKQRNACRVADCLITIYSERAEAMESALAHNAH</sequence>
<dbReference type="InterPro" id="IPR009739">
    <property type="entry name" value="LprI-like_N"/>
</dbReference>
<dbReference type="PANTHER" id="PTHR37549">
    <property type="entry name" value="LIPOPROTEIN LPRI"/>
    <property type="match status" value="1"/>
</dbReference>
<organism evidence="3 4">
    <name type="scientific">Pseudomonas gregormendelii</name>
    <dbReference type="NCBI Taxonomy" id="1628277"/>
    <lineage>
        <taxon>Bacteria</taxon>
        <taxon>Pseudomonadati</taxon>
        <taxon>Pseudomonadota</taxon>
        <taxon>Gammaproteobacteria</taxon>
        <taxon>Pseudomonadales</taxon>
        <taxon>Pseudomonadaceae</taxon>
        <taxon>Pseudomonas</taxon>
    </lineage>
</organism>
<gene>
    <name evidence="3" type="ORF">IMW75_23485</name>
</gene>
<comment type="caution">
    <text evidence="3">The sequence shown here is derived from an EMBL/GenBank/DDBJ whole genome shotgun (WGS) entry which is preliminary data.</text>
</comment>
<evidence type="ECO:0000313" key="4">
    <source>
        <dbReference type="Proteomes" id="UP000772591"/>
    </source>
</evidence>
<feature type="domain" description="Lysozyme inhibitor LprI-like N-terminal" evidence="2">
    <location>
        <begin position="170"/>
        <end position="240"/>
    </location>
</feature>
<keyword evidence="1" id="KW-0732">Signal</keyword>
<reference evidence="3 4" key="1">
    <citation type="journal article" date="2021" name="Int. J. Syst. Evol. Microbiol.">
        <title>Pseudomonas piscium sp. nov., Pseudomonas pisciculturae sp. nov., Pseudomonas mucoides sp. nov. and Pseudomonas neuropathica sp. nov. isolated from rainbow trout.</title>
        <authorList>
            <person name="Duman M."/>
            <person name="Mulet M."/>
            <person name="Altun S."/>
            <person name="Saticioglu I.B."/>
            <person name="Gomila M."/>
            <person name="Lalucat J."/>
            <person name="Garcia-Valdes E."/>
        </authorList>
    </citation>
    <scope>NUCLEOTIDE SEQUENCE [LARGE SCALE GENOMIC DNA]</scope>
    <source>
        <strain evidence="3 4">LMG 28632</strain>
    </source>
</reference>
<evidence type="ECO:0000313" key="3">
    <source>
        <dbReference type="EMBL" id="MBN3968225.1"/>
    </source>
</evidence>
<evidence type="ECO:0000256" key="1">
    <source>
        <dbReference type="SAM" id="SignalP"/>
    </source>
</evidence>
<name>A0ABS3AM49_9PSED</name>
<dbReference type="Proteomes" id="UP000772591">
    <property type="component" value="Unassembled WGS sequence"/>
</dbReference>
<proteinExistence type="predicted"/>
<dbReference type="EMBL" id="JADEVO010000046">
    <property type="protein sequence ID" value="MBN3968225.1"/>
    <property type="molecule type" value="Genomic_DNA"/>
</dbReference>
<accession>A0ABS3AM49</accession>
<keyword evidence="4" id="KW-1185">Reference proteome</keyword>
<feature type="chain" id="PRO_5045166711" evidence="1">
    <location>
        <begin position="20"/>
        <end position="251"/>
    </location>
</feature>
<dbReference type="Gene3D" id="1.20.1270.180">
    <property type="match status" value="1"/>
</dbReference>
<evidence type="ECO:0000259" key="2">
    <source>
        <dbReference type="Pfam" id="PF07007"/>
    </source>
</evidence>
<dbReference type="PANTHER" id="PTHR37549:SF1">
    <property type="entry name" value="LIPOPROTEIN LPRI"/>
    <property type="match status" value="1"/>
</dbReference>
<dbReference type="Pfam" id="PF07007">
    <property type="entry name" value="LprI"/>
    <property type="match status" value="1"/>
</dbReference>
<feature type="signal peptide" evidence="1">
    <location>
        <begin position="1"/>
        <end position="19"/>
    </location>
</feature>